<organism evidence="1 2">
    <name type="scientific">Vaccinium darrowii</name>
    <dbReference type="NCBI Taxonomy" id="229202"/>
    <lineage>
        <taxon>Eukaryota</taxon>
        <taxon>Viridiplantae</taxon>
        <taxon>Streptophyta</taxon>
        <taxon>Embryophyta</taxon>
        <taxon>Tracheophyta</taxon>
        <taxon>Spermatophyta</taxon>
        <taxon>Magnoliopsida</taxon>
        <taxon>eudicotyledons</taxon>
        <taxon>Gunneridae</taxon>
        <taxon>Pentapetalae</taxon>
        <taxon>asterids</taxon>
        <taxon>Ericales</taxon>
        <taxon>Ericaceae</taxon>
        <taxon>Vaccinioideae</taxon>
        <taxon>Vaccinieae</taxon>
        <taxon>Vaccinium</taxon>
    </lineage>
</organism>
<sequence>MMIDGCCFCYYEPILVLEDGQILIFEHNLSSILLYDPGLNRLRNVCTFGNSEACFLGLAHVPSLLSLRNVAKGENFKKLSCLKETGSSS</sequence>
<reference evidence="1 2" key="1">
    <citation type="journal article" date="2021" name="Hortic Res">
        <title>High-quality reference genome and annotation aids understanding of berry development for evergreen blueberry (Vaccinium darrowii).</title>
        <authorList>
            <person name="Yu J."/>
            <person name="Hulse-Kemp A.M."/>
            <person name="Babiker E."/>
            <person name="Staton M."/>
        </authorList>
    </citation>
    <scope>NUCLEOTIDE SEQUENCE [LARGE SCALE GENOMIC DNA]</scope>
    <source>
        <strain evidence="2">cv. NJ 8807/NJ 8810</strain>
        <tissue evidence="1">Young leaf</tissue>
    </source>
</reference>
<evidence type="ECO:0000313" key="1">
    <source>
        <dbReference type="EMBL" id="KAH7843662.1"/>
    </source>
</evidence>
<proteinExistence type="predicted"/>
<dbReference type="Proteomes" id="UP000828048">
    <property type="component" value="Chromosome 1"/>
</dbReference>
<gene>
    <name evidence="1" type="ORF">Vadar_019247</name>
</gene>
<name>A0ACB7XRL5_9ERIC</name>
<accession>A0ACB7XRL5</accession>
<comment type="caution">
    <text evidence="1">The sequence shown here is derived from an EMBL/GenBank/DDBJ whole genome shotgun (WGS) entry which is preliminary data.</text>
</comment>
<dbReference type="EMBL" id="CM037151">
    <property type="protein sequence ID" value="KAH7843662.1"/>
    <property type="molecule type" value="Genomic_DNA"/>
</dbReference>
<evidence type="ECO:0000313" key="2">
    <source>
        <dbReference type="Proteomes" id="UP000828048"/>
    </source>
</evidence>
<keyword evidence="2" id="KW-1185">Reference proteome</keyword>
<protein>
    <submittedName>
        <fullName evidence="1">Uncharacterized protein</fullName>
    </submittedName>
</protein>